<dbReference type="AlphaFoldDB" id="S4SUW7"/>
<evidence type="ECO:0000256" key="12">
    <source>
        <dbReference type="ARBA" id="ARBA00023128"/>
    </source>
</evidence>
<dbReference type="GO" id="GO:0008137">
    <property type="term" value="F:NADH dehydrogenase (ubiquinone) activity"/>
    <property type="evidence" value="ECO:0007669"/>
    <property type="project" value="UniProtKB-EC"/>
</dbReference>
<gene>
    <name evidence="17" type="primary">ND6</name>
</gene>
<evidence type="ECO:0000256" key="2">
    <source>
        <dbReference type="ARBA" id="ARBA00005698"/>
    </source>
</evidence>
<comment type="catalytic activity">
    <reaction evidence="15">
        <text>a ubiquinone + NADH + 5 H(+)(in) = a ubiquinol + NAD(+) + 4 H(+)(out)</text>
        <dbReference type="Rhea" id="RHEA:29091"/>
        <dbReference type="Rhea" id="RHEA-COMP:9565"/>
        <dbReference type="Rhea" id="RHEA-COMP:9566"/>
        <dbReference type="ChEBI" id="CHEBI:15378"/>
        <dbReference type="ChEBI" id="CHEBI:16389"/>
        <dbReference type="ChEBI" id="CHEBI:17976"/>
        <dbReference type="ChEBI" id="CHEBI:57540"/>
        <dbReference type="ChEBI" id="CHEBI:57945"/>
        <dbReference type="EC" id="7.1.1.2"/>
    </reaction>
</comment>
<dbReference type="EC" id="7.1.1.2" evidence="3"/>
<comment type="subcellular location">
    <subcellularLocation>
        <location evidence="1">Mitochondrion membrane</location>
        <topology evidence="1">Multi-pass membrane protein</topology>
    </subcellularLocation>
</comment>
<evidence type="ECO:0000256" key="5">
    <source>
        <dbReference type="ARBA" id="ARBA00022448"/>
    </source>
</evidence>
<keyword evidence="6" id="KW-0679">Respiratory chain</keyword>
<evidence type="ECO:0000256" key="1">
    <source>
        <dbReference type="ARBA" id="ARBA00004225"/>
    </source>
</evidence>
<proteinExistence type="inferred from homology"/>
<dbReference type="PANTHER" id="PTHR11435:SF1">
    <property type="entry name" value="NADH-UBIQUINONE OXIDOREDUCTASE CHAIN 6"/>
    <property type="match status" value="1"/>
</dbReference>
<reference evidence="17" key="1">
    <citation type="submission" date="2012-07" db="EMBL/GenBank/DDBJ databases">
        <title>Mitogenomics of the Coleoptera under dense taxon sampling.</title>
        <authorList>
            <person name="Timmermans M.J.T.N."/>
            <person name="Lim J."/>
            <person name="Dodsworth S."/>
            <person name="Haran J."/>
            <person name="Ahrens D."/>
            <person name="Bocak L."/>
            <person name="London A."/>
            <person name="Culverwell L."/>
            <person name="Vogler A.P."/>
        </authorList>
    </citation>
    <scope>NUCLEOTIDE SEQUENCE</scope>
</reference>
<geneLocation type="mitochondrion" evidence="17"/>
<keyword evidence="12 17" id="KW-0496">Mitochondrion</keyword>
<feature type="transmembrane region" description="Helical" evidence="16">
    <location>
        <begin position="74"/>
        <end position="94"/>
    </location>
</feature>
<evidence type="ECO:0000256" key="6">
    <source>
        <dbReference type="ARBA" id="ARBA00022660"/>
    </source>
</evidence>
<keyword evidence="7 16" id="KW-0812">Transmembrane</keyword>
<keyword evidence="8" id="KW-1278">Translocase</keyword>
<evidence type="ECO:0000313" key="17">
    <source>
        <dbReference type="EMBL" id="AFQ62315.1"/>
    </source>
</evidence>
<sequence length="159" mass="18615">MTINIILSFSFLFMKHPLSMGMTLLAQTITIALLMGFFSMNYWYSYILTLIMIGGMLILFIYMTSIASNEKFKLNFKLMILNLSICLILLYLLISNLNITLMEFSDTKMITSKIDYSMMNYYNYPKNFIMLMIIIYLFITLITVVKISKTNQGPLRQMF</sequence>
<evidence type="ECO:0000256" key="13">
    <source>
        <dbReference type="ARBA" id="ARBA00023136"/>
    </source>
</evidence>
<evidence type="ECO:0000256" key="4">
    <source>
        <dbReference type="ARBA" id="ARBA00021095"/>
    </source>
</evidence>
<dbReference type="EMBL" id="JX313681">
    <property type="protein sequence ID" value="AFQ62315.1"/>
    <property type="molecule type" value="Genomic_DNA"/>
</dbReference>
<keyword evidence="11" id="KW-0520">NAD</keyword>
<dbReference type="GO" id="GO:0031966">
    <property type="term" value="C:mitochondrial membrane"/>
    <property type="evidence" value="ECO:0007669"/>
    <property type="project" value="UniProtKB-SubCell"/>
</dbReference>
<feature type="transmembrane region" description="Helical" evidence="16">
    <location>
        <begin position="128"/>
        <end position="148"/>
    </location>
</feature>
<protein>
    <recommendedName>
        <fullName evidence="4">NADH-ubiquinone oxidoreductase chain 6</fullName>
        <ecNumber evidence="3">7.1.1.2</ecNumber>
    </recommendedName>
    <alternativeName>
        <fullName evidence="14">NADH dehydrogenase subunit 6</fullName>
    </alternativeName>
</protein>
<keyword evidence="10 16" id="KW-1133">Transmembrane helix</keyword>
<evidence type="ECO:0000256" key="14">
    <source>
        <dbReference type="ARBA" id="ARBA00031019"/>
    </source>
</evidence>
<evidence type="ECO:0000256" key="16">
    <source>
        <dbReference type="SAM" id="Phobius"/>
    </source>
</evidence>
<comment type="similarity">
    <text evidence="2">Belongs to the complex I subunit 6 family.</text>
</comment>
<dbReference type="InterPro" id="IPR050269">
    <property type="entry name" value="ComplexI_Subunit6"/>
</dbReference>
<evidence type="ECO:0000256" key="10">
    <source>
        <dbReference type="ARBA" id="ARBA00022989"/>
    </source>
</evidence>
<feature type="transmembrane region" description="Helical" evidence="16">
    <location>
        <begin position="20"/>
        <end position="38"/>
    </location>
</feature>
<keyword evidence="9" id="KW-0249">Electron transport</keyword>
<evidence type="ECO:0000256" key="11">
    <source>
        <dbReference type="ARBA" id="ARBA00023027"/>
    </source>
</evidence>
<evidence type="ECO:0000256" key="8">
    <source>
        <dbReference type="ARBA" id="ARBA00022967"/>
    </source>
</evidence>
<evidence type="ECO:0000256" key="7">
    <source>
        <dbReference type="ARBA" id="ARBA00022692"/>
    </source>
</evidence>
<name>S4SUW7_9CUCU</name>
<organism evidence="17">
    <name type="scientific">Enicmus brevicornis</name>
    <dbReference type="NCBI Taxonomy" id="346775"/>
    <lineage>
        <taxon>Eukaryota</taxon>
        <taxon>Metazoa</taxon>
        <taxon>Ecdysozoa</taxon>
        <taxon>Arthropoda</taxon>
        <taxon>Hexapoda</taxon>
        <taxon>Insecta</taxon>
        <taxon>Pterygota</taxon>
        <taxon>Neoptera</taxon>
        <taxon>Endopterygota</taxon>
        <taxon>Coleoptera</taxon>
        <taxon>Polyphaga</taxon>
        <taxon>Cucujiformia</taxon>
        <taxon>Coccinelloidea</taxon>
        <taxon>Latridiidae</taxon>
        <taxon>Enicmus</taxon>
    </lineage>
</organism>
<evidence type="ECO:0000256" key="9">
    <source>
        <dbReference type="ARBA" id="ARBA00022982"/>
    </source>
</evidence>
<feature type="transmembrane region" description="Helical" evidence="16">
    <location>
        <begin position="44"/>
        <end position="62"/>
    </location>
</feature>
<keyword evidence="5" id="KW-0813">Transport</keyword>
<evidence type="ECO:0000256" key="15">
    <source>
        <dbReference type="ARBA" id="ARBA00049551"/>
    </source>
</evidence>
<keyword evidence="13 16" id="KW-0472">Membrane</keyword>
<accession>S4SUW7</accession>
<dbReference type="PANTHER" id="PTHR11435">
    <property type="entry name" value="NADH UBIQUINONE OXIDOREDUCTASE SUBUNIT ND6"/>
    <property type="match status" value="1"/>
</dbReference>
<evidence type="ECO:0000256" key="3">
    <source>
        <dbReference type="ARBA" id="ARBA00012944"/>
    </source>
</evidence>